<name>A0A2H5P347_CITUN</name>
<dbReference type="Pfam" id="PF09328">
    <property type="entry name" value="Phytochelatin_C"/>
    <property type="match status" value="1"/>
</dbReference>
<evidence type="ECO:0000313" key="6">
    <source>
        <dbReference type="EMBL" id="GAY46525.1"/>
    </source>
</evidence>
<dbReference type="FunFam" id="1.25.40.10:FF:000158">
    <property type="entry name" value="pentatricopeptide repeat-containing protein At2g33680"/>
    <property type="match status" value="1"/>
</dbReference>
<protein>
    <recommendedName>
        <fullName evidence="8">DYW domain-containing protein</fullName>
    </recommendedName>
</protein>
<dbReference type="SUPFAM" id="SSF48452">
    <property type="entry name" value="TPR-like"/>
    <property type="match status" value="1"/>
</dbReference>
<dbReference type="Proteomes" id="UP000236630">
    <property type="component" value="Unassembled WGS sequence"/>
</dbReference>
<dbReference type="Pfam" id="PF14432">
    <property type="entry name" value="DYW_deaminase"/>
    <property type="match status" value="1"/>
</dbReference>
<evidence type="ECO:0000256" key="2">
    <source>
        <dbReference type="ARBA" id="ARBA00022737"/>
    </source>
</evidence>
<dbReference type="InterPro" id="IPR032867">
    <property type="entry name" value="DYW_dom"/>
</dbReference>
<evidence type="ECO:0000313" key="7">
    <source>
        <dbReference type="Proteomes" id="UP000236630"/>
    </source>
</evidence>
<feature type="repeat" description="PPR" evidence="3">
    <location>
        <begin position="198"/>
        <end position="228"/>
    </location>
</feature>
<organism evidence="6 7">
    <name type="scientific">Citrus unshiu</name>
    <name type="common">Satsuma mandarin</name>
    <name type="synonym">Citrus nobilis var. unshiu</name>
    <dbReference type="NCBI Taxonomy" id="55188"/>
    <lineage>
        <taxon>Eukaryota</taxon>
        <taxon>Viridiplantae</taxon>
        <taxon>Streptophyta</taxon>
        <taxon>Embryophyta</taxon>
        <taxon>Tracheophyta</taxon>
        <taxon>Spermatophyta</taxon>
        <taxon>Magnoliopsida</taxon>
        <taxon>eudicotyledons</taxon>
        <taxon>Gunneridae</taxon>
        <taxon>Pentapetalae</taxon>
        <taxon>rosids</taxon>
        <taxon>malvids</taxon>
        <taxon>Sapindales</taxon>
        <taxon>Rutaceae</taxon>
        <taxon>Aurantioideae</taxon>
        <taxon>Citrus</taxon>
    </lineage>
</organism>
<dbReference type="InterPro" id="IPR046960">
    <property type="entry name" value="PPR_At4g14850-like_plant"/>
</dbReference>
<dbReference type="Gene3D" id="1.25.40.10">
    <property type="entry name" value="Tetratricopeptide repeat domain"/>
    <property type="match status" value="4"/>
</dbReference>
<dbReference type="InterPro" id="IPR011990">
    <property type="entry name" value="TPR-like_helical_dom_sf"/>
</dbReference>
<reference evidence="6 7" key="1">
    <citation type="journal article" date="2017" name="Front. Genet.">
        <title>Draft sequencing of the heterozygous diploid genome of Satsuma (Citrus unshiu Marc.) using a hybrid assembly approach.</title>
        <authorList>
            <person name="Shimizu T."/>
            <person name="Tanizawa Y."/>
            <person name="Mochizuki T."/>
            <person name="Nagasaki H."/>
            <person name="Yoshioka T."/>
            <person name="Toyoda A."/>
            <person name="Fujiyama A."/>
            <person name="Kaminuma E."/>
            <person name="Nakamura Y."/>
        </authorList>
    </citation>
    <scope>NUCLEOTIDE SEQUENCE [LARGE SCALE GENOMIC DNA]</scope>
    <source>
        <strain evidence="7">cv. Miyagawa wase</strain>
    </source>
</reference>
<feature type="domain" description="DYW" evidence="5">
    <location>
        <begin position="543"/>
        <end position="626"/>
    </location>
</feature>
<dbReference type="InterPro" id="IPR015407">
    <property type="entry name" value="Phytochelatin_synthase_C"/>
</dbReference>
<dbReference type="PROSITE" id="PS51375">
    <property type="entry name" value="PPR"/>
    <property type="match status" value="3"/>
</dbReference>
<comment type="caution">
    <text evidence="6">The sequence shown here is derived from an EMBL/GenBank/DDBJ whole genome shotgun (WGS) entry which is preliminary data.</text>
</comment>
<keyword evidence="2" id="KW-0677">Repeat</keyword>
<evidence type="ECO:0000259" key="4">
    <source>
        <dbReference type="Pfam" id="PF09328"/>
    </source>
</evidence>
<dbReference type="PANTHER" id="PTHR47926:SF492">
    <property type="entry name" value="DYW DOMAIN-CONTAINING PROTEIN"/>
    <property type="match status" value="1"/>
</dbReference>
<dbReference type="Pfam" id="PF13041">
    <property type="entry name" value="PPR_2"/>
    <property type="match status" value="1"/>
</dbReference>
<dbReference type="EMBL" id="BDQV01000033">
    <property type="protein sequence ID" value="GAY46525.1"/>
    <property type="molecule type" value="Genomic_DNA"/>
</dbReference>
<dbReference type="NCBIfam" id="TIGR00756">
    <property type="entry name" value="PPR"/>
    <property type="match status" value="4"/>
</dbReference>
<gene>
    <name evidence="6" type="ORF">CUMW_097740</name>
</gene>
<feature type="domain" description="Phytochelatin synthase C-terminal" evidence="4">
    <location>
        <begin position="684"/>
        <end position="746"/>
    </location>
</feature>
<dbReference type="GO" id="GO:0008270">
    <property type="term" value="F:zinc ion binding"/>
    <property type="evidence" value="ECO:0007669"/>
    <property type="project" value="InterPro"/>
</dbReference>
<sequence>MKGHVFNRLTTAIAPTKTIKSSHKPSNNITETHIISLIHSSNSTKQLRQIHAQIILHNLFASSRITTQLISSASLHKSTDYALSIFGHFTPKNLHIFNVLIRGLAENSHFQSCISHFVFMLRLSVRPNRLTYPFVSKSVASLSLLSLGRGLHCLIVKSGVEYDAFVRVHLADMYVQLGKTRGAFKVFDETPEKNKSESVLLWNVLINGCSKIGYLRKAVELFGMMPKKNVASWVSLIDGFMRKGDLKKAGELFEQMPEKGVVSWTAMINGFSQNGEAEKALAMFFQMLDAGVRANDFTVVSALSACAKVGALEAGVRVHNYISCNDFGLKGAIGTALVDMYAKCGNIEAASLVFGETKEKDLLTWTAMIWGLAIHGRYEQAIQYFKKMMYSGTEPDGTVFLAILTACWYSGQVKLALNFFDSMRFDYFIEPSVKHHTVVVNLLSRVGQDTKIAKIALQRLLQLKPKHPSSYVLLSNIYAAEGRWKDVARVRTLMQRRSIKKDPGWSYIEVNGHVHRFEAGGHKLAKEIHSKLEEIMAGAREQGYMPGTEWVLHNIKEEKEEALGCHSEKLALAFGLIQTTPGTTIKIVKKLTICGDCHSLMKYASKISQREIVLRDTRFHYFKDGIMGGIVSITLSVLLQLRSFARYGAIKNLRLYLNKGNANAVSHFKFPRVHALVFGILERILSEIVANTYWQGSGLRTVKPKSLDETCCKETNVTLVKADGAKPMTVVSGRIKTAVIRQGIDMV</sequence>
<dbReference type="GO" id="GO:0009451">
    <property type="term" value="P:RNA modification"/>
    <property type="evidence" value="ECO:0007669"/>
    <property type="project" value="InterPro"/>
</dbReference>
<dbReference type="GO" id="GO:0016756">
    <property type="term" value="F:glutathione gamma-glutamylcysteinyltransferase activity"/>
    <property type="evidence" value="ECO:0007669"/>
    <property type="project" value="InterPro"/>
</dbReference>
<feature type="repeat" description="PPR" evidence="3">
    <location>
        <begin position="361"/>
        <end position="395"/>
    </location>
</feature>
<dbReference type="GO" id="GO:0046938">
    <property type="term" value="P:phytochelatin biosynthetic process"/>
    <property type="evidence" value="ECO:0007669"/>
    <property type="project" value="InterPro"/>
</dbReference>
<dbReference type="PANTHER" id="PTHR47926">
    <property type="entry name" value="PENTATRICOPEPTIDE REPEAT-CONTAINING PROTEIN"/>
    <property type="match status" value="1"/>
</dbReference>
<dbReference type="FunFam" id="1.25.40.10:FF:000333">
    <property type="entry name" value="Pentatricopeptide repeat-containing protein"/>
    <property type="match status" value="1"/>
</dbReference>
<dbReference type="InterPro" id="IPR046848">
    <property type="entry name" value="E_motif"/>
</dbReference>
<evidence type="ECO:0000256" key="3">
    <source>
        <dbReference type="PROSITE-ProRule" id="PRU00708"/>
    </source>
</evidence>
<dbReference type="GO" id="GO:0099402">
    <property type="term" value="P:plant organ development"/>
    <property type="evidence" value="ECO:0007669"/>
    <property type="project" value="UniProtKB-ARBA"/>
</dbReference>
<feature type="repeat" description="PPR" evidence="3">
    <location>
        <begin position="229"/>
        <end position="263"/>
    </location>
</feature>
<dbReference type="InterPro" id="IPR002885">
    <property type="entry name" value="PPR_rpt"/>
</dbReference>
<dbReference type="AlphaFoldDB" id="A0A2H5P347"/>
<dbReference type="Pfam" id="PF01535">
    <property type="entry name" value="PPR"/>
    <property type="match status" value="3"/>
</dbReference>
<evidence type="ECO:0000256" key="1">
    <source>
        <dbReference type="ARBA" id="ARBA00006643"/>
    </source>
</evidence>
<accession>A0A2H5P347</accession>
<evidence type="ECO:0008006" key="8">
    <source>
        <dbReference type="Google" id="ProtNLM"/>
    </source>
</evidence>
<keyword evidence="7" id="KW-1185">Reference proteome</keyword>
<comment type="similarity">
    <text evidence="1">Belongs to the PPR family. PCMP-H subfamily.</text>
</comment>
<dbReference type="Pfam" id="PF20431">
    <property type="entry name" value="E_motif"/>
    <property type="match status" value="1"/>
</dbReference>
<proteinExistence type="inferred from homology"/>
<dbReference type="GO" id="GO:0010038">
    <property type="term" value="P:response to metal ion"/>
    <property type="evidence" value="ECO:0007669"/>
    <property type="project" value="InterPro"/>
</dbReference>
<feature type="non-terminal residue" evidence="6">
    <location>
        <position position="747"/>
    </location>
</feature>
<evidence type="ECO:0000259" key="5">
    <source>
        <dbReference type="Pfam" id="PF14432"/>
    </source>
</evidence>
<dbReference type="GO" id="GO:0003723">
    <property type="term" value="F:RNA binding"/>
    <property type="evidence" value="ECO:0007669"/>
    <property type="project" value="InterPro"/>
</dbReference>